<dbReference type="PRINTS" id="PR01484">
    <property type="entry name" value="PRTACTNFAMLY"/>
</dbReference>
<evidence type="ECO:0000313" key="4">
    <source>
        <dbReference type="EMBL" id="OCX23797.1"/>
    </source>
</evidence>
<dbReference type="InterPro" id="IPR006315">
    <property type="entry name" value="OM_autotransptr_brl_dom"/>
</dbReference>
<dbReference type="PANTHER" id="PTHR35037:SF7">
    <property type="entry name" value="AUTOTRANSPORTER"/>
    <property type="match status" value="1"/>
</dbReference>
<dbReference type="Proteomes" id="UP000095143">
    <property type="component" value="Unassembled WGS sequence"/>
</dbReference>
<keyword evidence="1" id="KW-0732">Signal</keyword>
<dbReference type="PROSITE" id="PS51208">
    <property type="entry name" value="AUTOTRANSPORTER"/>
    <property type="match status" value="1"/>
</dbReference>
<comment type="caution">
    <text evidence="4">The sequence shown here is derived from an EMBL/GenBank/DDBJ whole genome shotgun (WGS) entry which is preliminary data.</text>
</comment>
<dbReference type="GO" id="GO:0019867">
    <property type="term" value="C:outer membrane"/>
    <property type="evidence" value="ECO:0007669"/>
    <property type="project" value="InterPro"/>
</dbReference>
<sequence>MNLDGGSVSAIDPATQPNSSGVSLIVSNGLINDSTISSVNAVGLSVNRQISGAGGGSTASVTNSSISGIGRGVNVVGSSTATLINTQVTSSGSGPGGVIADGVGLTVIGGSLSLQGGAATGSNRGAVLTADNGGRITPSLSLDGATLTGTSGSAILIGTVVGTVTNATVTVQNGSTLNSGNGVILEVGQAATASRASNVNFVADDSRLVGDVNVIQGSLADVTLRNNAAFTGDMTHINSLNINAATMTGNVIALPGSQTAVVMANNSAFTGSMSDIASLDLSASTVTGNVTESSGSVARVSMTNGANLVGTVSNLGSLSLDGSTMTGDVVQDAVTPVSIALNNGSQLTGTVVQGQRMAVDGASTFNMVSDSSVGELTMAGGTVNMRAGGQGFRTLNASSLAGNGAFTMGTDLAGHLSDLVNVVGNADGAFVLRVQNTGVEPIQEDFAQKVVHSGGGSAAFSVLGGQVDVGTFVYRLEKRGNEWFLAQATTGGGEPPVGPGEGGGGEPPVGPGEGDGGEPPVGPGEGGGGEPPVGPGEGDGGVPPVDPGKPIISPSARAVIGVFSAAPTVWYGETATLRSRMGELRNGRDQGGVWARTYGNRYRVSATDQVNYIQTQSGISFGVDTPVSEVDGQWLVGVMGGYSESALDLQRGSDGRVQSYYLGLYSTWLSTSGYYVDALIKANRFQNKADVRMSDGEKSRGNYQNYGIGGSVEVGKHIKFAEDWFVEPFAQVSALWVQGEDYALDNGLEARSNKADSLVAKAGTHLGKNIPLTGGGFVQPYLKVAAAHEFARNNEVKVNRTTFSDDLSGSRGELGAGVALQLNNVLQLHADVDYSSGENIKQPWGMNVGLRYSW</sequence>
<dbReference type="EMBL" id="MDEN01000057">
    <property type="protein sequence ID" value="OCX23797.1"/>
    <property type="molecule type" value="Genomic_DNA"/>
</dbReference>
<organism evidence="4 5">
    <name type="scientific">Pseudomonas graminis</name>
    <dbReference type="NCBI Taxonomy" id="158627"/>
    <lineage>
        <taxon>Bacteria</taxon>
        <taxon>Pseudomonadati</taxon>
        <taxon>Pseudomonadota</taxon>
        <taxon>Gammaproteobacteria</taxon>
        <taxon>Pseudomonadales</taxon>
        <taxon>Pseudomonadaceae</taxon>
        <taxon>Pseudomonas</taxon>
    </lineage>
</organism>
<evidence type="ECO:0000259" key="3">
    <source>
        <dbReference type="PROSITE" id="PS51208"/>
    </source>
</evidence>
<dbReference type="PANTHER" id="PTHR35037">
    <property type="entry name" value="C-TERMINAL REGION OF AIDA-LIKE PROTEIN"/>
    <property type="match status" value="1"/>
</dbReference>
<feature type="compositionally biased region" description="Gly residues" evidence="2">
    <location>
        <begin position="490"/>
        <end position="541"/>
    </location>
</feature>
<dbReference type="InterPro" id="IPR004899">
    <property type="entry name" value="Pertactin_central"/>
</dbReference>
<dbReference type="Gene3D" id="2.40.128.130">
    <property type="entry name" value="Autotransporter beta-domain"/>
    <property type="match status" value="1"/>
</dbReference>
<dbReference type="InterPro" id="IPR005546">
    <property type="entry name" value="Autotransporte_beta"/>
</dbReference>
<dbReference type="AlphaFoldDB" id="A0A1C2E9Y7"/>
<feature type="region of interest" description="Disordered" evidence="2">
    <location>
        <begin position="487"/>
        <end position="550"/>
    </location>
</feature>
<dbReference type="CDD" id="cd01343">
    <property type="entry name" value="PL1_Passenger_AT"/>
    <property type="match status" value="1"/>
</dbReference>
<dbReference type="InterPro" id="IPR003991">
    <property type="entry name" value="Pertactin_virulence_factor"/>
</dbReference>
<evidence type="ECO:0000256" key="2">
    <source>
        <dbReference type="SAM" id="MobiDB-lite"/>
    </source>
</evidence>
<evidence type="ECO:0000256" key="1">
    <source>
        <dbReference type="ARBA" id="ARBA00022729"/>
    </source>
</evidence>
<dbReference type="NCBIfam" id="TIGR01414">
    <property type="entry name" value="autotrans_barl"/>
    <property type="match status" value="1"/>
</dbReference>
<proteinExistence type="predicted"/>
<dbReference type="SUPFAM" id="SSF103515">
    <property type="entry name" value="Autotransporter"/>
    <property type="match status" value="1"/>
</dbReference>
<dbReference type="InterPro" id="IPR011050">
    <property type="entry name" value="Pectin_lyase_fold/virulence"/>
</dbReference>
<dbReference type="Pfam" id="PF03212">
    <property type="entry name" value="Pertactin"/>
    <property type="match status" value="1"/>
</dbReference>
<reference evidence="4 5" key="1">
    <citation type="submission" date="2016-08" db="EMBL/GenBank/DDBJ databases">
        <title>Whole genome sequence of Pseudomonas graminis strain UASWS1507, a potential biological control agent for agriculture.</title>
        <authorList>
            <person name="Crovadore J."/>
            <person name="Calmin G."/>
            <person name="Chablais R."/>
            <person name="Cochard B."/>
            <person name="Lefort F."/>
        </authorList>
    </citation>
    <scope>NUCLEOTIDE SEQUENCE [LARGE SCALE GENOMIC DNA]</scope>
    <source>
        <strain evidence="4 5">UASWS1507</strain>
    </source>
</reference>
<dbReference type="InterPro" id="IPR036709">
    <property type="entry name" value="Autotransporte_beta_dom_sf"/>
</dbReference>
<dbReference type="Gene3D" id="2.160.20.20">
    <property type="match status" value="2"/>
</dbReference>
<gene>
    <name evidence="4" type="ORF">BBI10_07260</name>
</gene>
<dbReference type="InterPro" id="IPR051551">
    <property type="entry name" value="Autotransporter_adhesion"/>
</dbReference>
<feature type="domain" description="Autotransporter" evidence="3">
    <location>
        <begin position="586"/>
        <end position="854"/>
    </location>
</feature>
<dbReference type="InterPro" id="IPR012332">
    <property type="entry name" value="Autotransporter_pectin_lyase_C"/>
</dbReference>
<name>A0A1C2E9Y7_9PSED</name>
<protein>
    <recommendedName>
        <fullName evidence="3">Autotransporter domain-containing protein</fullName>
    </recommendedName>
</protein>
<accession>A0A1C2E9Y7</accession>
<evidence type="ECO:0000313" key="5">
    <source>
        <dbReference type="Proteomes" id="UP000095143"/>
    </source>
</evidence>
<dbReference type="SUPFAM" id="SSF51126">
    <property type="entry name" value="Pectin lyase-like"/>
    <property type="match status" value="1"/>
</dbReference>
<dbReference type="SMART" id="SM00869">
    <property type="entry name" value="Autotransporter"/>
    <property type="match status" value="1"/>
</dbReference>
<dbReference type="Pfam" id="PF03797">
    <property type="entry name" value="Autotransporter"/>
    <property type="match status" value="1"/>
</dbReference>